<dbReference type="PANTHER" id="PTHR28004">
    <property type="entry name" value="ZGC:162816-RELATED"/>
    <property type="match status" value="1"/>
</dbReference>
<evidence type="ECO:0000256" key="4">
    <source>
        <dbReference type="ARBA" id="ARBA00022723"/>
    </source>
</evidence>
<dbReference type="EC" id="4.3.1.18" evidence="9"/>
<evidence type="ECO:0000256" key="8">
    <source>
        <dbReference type="ARBA" id="ARBA00051198"/>
    </source>
</evidence>
<reference evidence="13 14" key="1">
    <citation type="journal article" date="2010" name="Cell">
        <title>The genome of Naegleria gruberi illuminates early eukaryotic versatility.</title>
        <authorList>
            <person name="Fritz-Laylin L.K."/>
            <person name="Prochnik S.E."/>
            <person name="Ginger M.L."/>
            <person name="Dacks J.B."/>
            <person name="Carpenter M.L."/>
            <person name="Field M.C."/>
            <person name="Kuo A."/>
            <person name="Paredez A."/>
            <person name="Chapman J."/>
            <person name="Pham J."/>
            <person name="Shu S."/>
            <person name="Neupane R."/>
            <person name="Cipriano M."/>
            <person name="Mancuso J."/>
            <person name="Tu H."/>
            <person name="Salamov A."/>
            <person name="Lindquist E."/>
            <person name="Shapiro H."/>
            <person name="Lucas S."/>
            <person name="Grigoriev I.V."/>
            <person name="Cande W.Z."/>
            <person name="Fulton C."/>
            <person name="Rokhsar D.S."/>
            <person name="Dawson S.C."/>
        </authorList>
    </citation>
    <scope>NUCLEOTIDE SEQUENCE [LARGE SCALE GENOMIC DNA]</scope>
    <source>
        <strain evidence="13 14">NEG-M</strain>
    </source>
</reference>
<comment type="cofactor">
    <cofactor evidence="1">
        <name>pyridoxal 5'-phosphate</name>
        <dbReference type="ChEBI" id="CHEBI:597326"/>
    </cofactor>
</comment>
<dbReference type="InterPro" id="IPR051466">
    <property type="entry name" value="D-amino_acid_metab_enzyme"/>
</dbReference>
<dbReference type="VEuPathDB" id="AmoebaDB:NAEGRDRAFT_32191"/>
<dbReference type="SMART" id="SM01119">
    <property type="entry name" value="D-ser_dehydrat"/>
    <property type="match status" value="1"/>
</dbReference>
<comment type="cofactor">
    <cofactor evidence="2">
        <name>Zn(2+)</name>
        <dbReference type="ChEBI" id="CHEBI:29105"/>
    </cofactor>
</comment>
<comment type="catalytic activity">
    <reaction evidence="8">
        <text>D-serine = pyruvate + NH4(+)</text>
        <dbReference type="Rhea" id="RHEA:13977"/>
        <dbReference type="ChEBI" id="CHEBI:15361"/>
        <dbReference type="ChEBI" id="CHEBI:28938"/>
        <dbReference type="ChEBI" id="CHEBI:35247"/>
        <dbReference type="EC" id="4.3.1.18"/>
    </reaction>
    <physiologicalReaction direction="left-to-right" evidence="8">
        <dbReference type="Rhea" id="RHEA:13978"/>
    </physiologicalReaction>
</comment>
<dbReference type="KEGG" id="ngr:NAEGRDRAFT_32191"/>
<evidence type="ECO:0000256" key="1">
    <source>
        <dbReference type="ARBA" id="ARBA00001933"/>
    </source>
</evidence>
<dbReference type="AlphaFoldDB" id="D2V9D3"/>
<comment type="similarity">
    <text evidence="3">Belongs to the DSD1 family.</text>
</comment>
<protein>
    <recommendedName>
        <fullName evidence="10">D-serine dehydratase</fullName>
        <ecNumber evidence="9">4.3.1.18</ecNumber>
    </recommendedName>
    <alternativeName>
        <fullName evidence="11">D-serine deaminase</fullName>
    </alternativeName>
</protein>
<evidence type="ECO:0000256" key="6">
    <source>
        <dbReference type="ARBA" id="ARBA00022898"/>
    </source>
</evidence>
<evidence type="ECO:0000259" key="12">
    <source>
        <dbReference type="SMART" id="SM01119"/>
    </source>
</evidence>
<dbReference type="GO" id="GO:0008721">
    <property type="term" value="F:D-serine ammonia-lyase activity"/>
    <property type="evidence" value="ECO:0007669"/>
    <property type="project" value="UniProtKB-EC"/>
</dbReference>
<keyword evidence="6" id="KW-0663">Pyridoxal phosphate</keyword>
<dbReference type="FunFam" id="3.20.20.10:FF:000016">
    <property type="entry name" value="D-serine dehydratase"/>
    <property type="match status" value="1"/>
</dbReference>
<feature type="domain" description="D-serine dehydratase-like" evidence="12">
    <location>
        <begin position="321"/>
        <end position="420"/>
    </location>
</feature>
<dbReference type="RefSeq" id="XP_002679184.1">
    <property type="nucleotide sequence ID" value="XM_002679138.1"/>
</dbReference>
<dbReference type="InterPro" id="IPR029066">
    <property type="entry name" value="PLP-binding_barrel"/>
</dbReference>
<dbReference type="SUPFAM" id="SSF51419">
    <property type="entry name" value="PLP-binding barrel"/>
    <property type="match status" value="1"/>
</dbReference>
<evidence type="ECO:0000256" key="3">
    <source>
        <dbReference type="ARBA" id="ARBA00005323"/>
    </source>
</evidence>
<evidence type="ECO:0000256" key="9">
    <source>
        <dbReference type="ARBA" id="ARBA00066349"/>
    </source>
</evidence>
<dbReference type="PANTHER" id="PTHR28004:SF2">
    <property type="entry name" value="D-SERINE DEHYDRATASE"/>
    <property type="match status" value="1"/>
</dbReference>
<keyword evidence="7" id="KW-0456">Lyase</keyword>
<evidence type="ECO:0000256" key="2">
    <source>
        <dbReference type="ARBA" id="ARBA00001947"/>
    </source>
</evidence>
<keyword evidence="5" id="KW-0862">Zinc</keyword>
<dbReference type="Gene3D" id="3.20.20.10">
    <property type="entry name" value="Alanine racemase"/>
    <property type="match status" value="1"/>
</dbReference>
<accession>D2V9D3</accession>
<proteinExistence type="inferred from homology"/>
<dbReference type="Pfam" id="PF14031">
    <property type="entry name" value="D-ser_dehydrat"/>
    <property type="match status" value="1"/>
</dbReference>
<name>D2V9D3_NAEGR</name>
<keyword evidence="14" id="KW-1185">Reference proteome</keyword>
<dbReference type="FunCoup" id="D2V9D3">
    <property type="interactions" value="21"/>
</dbReference>
<dbReference type="Proteomes" id="UP000006671">
    <property type="component" value="Unassembled WGS sequence"/>
</dbReference>
<dbReference type="eggNOG" id="ENOG502QRZ0">
    <property type="taxonomic scope" value="Eukaryota"/>
</dbReference>
<evidence type="ECO:0000256" key="7">
    <source>
        <dbReference type="ARBA" id="ARBA00023239"/>
    </source>
</evidence>
<evidence type="ECO:0000256" key="5">
    <source>
        <dbReference type="ARBA" id="ARBA00022833"/>
    </source>
</evidence>
<dbReference type="OrthoDB" id="20198at2759"/>
<evidence type="ECO:0000313" key="14">
    <source>
        <dbReference type="Proteomes" id="UP000006671"/>
    </source>
</evidence>
<sequence>MLNTKFRIKFSTIKQSIITSNNNVLLNYILHSNNNNNQIRCNHHRSVQSPPWTKQFSKEWIVDMKTPCFVVDLERFERNCQNMIKKASDCGISLRPHVKTHKTLEGARLQTKDMLERKIVVSTLAEAEFYGSDMFNDIHYAVPISSKSKLEQVAKLTQNLKAFHIEVDNEDSLDLIEDYAKLNKVKFSLFVQVDSGQHRIGVDPNSEASVELVKRIHNSPYLSFAGLYTHAGHSYGCQGVEEIKVVARDEAKIISDFARKLISVGIKPKTVAVGSTPTCSIGSRDEWKTSDSLVNELHPGNYVFFDYMQTKIGSCSVDDCSAYLVSSVISTRPSKNQLAIDCGALSLSKDVGVSSSGNASYGLIMEDESLQLTGLTQEIGIVTGDKPIDFNKFKVGTKITIIPNHSCLAAALFDKYYVVDNSTDLNLVAIWKNVRGW</sequence>
<dbReference type="InterPro" id="IPR026956">
    <property type="entry name" value="D-ser_dehydrat-like_dom"/>
</dbReference>
<dbReference type="GO" id="GO:0036088">
    <property type="term" value="P:D-serine catabolic process"/>
    <property type="evidence" value="ECO:0007669"/>
    <property type="project" value="TreeGrafter"/>
</dbReference>
<dbReference type="InterPro" id="IPR042208">
    <property type="entry name" value="D-ser_dehydrat-like_sf"/>
</dbReference>
<dbReference type="GeneID" id="8851213"/>
<dbReference type="OMA" id="WPRFYGW"/>
<evidence type="ECO:0000313" key="13">
    <source>
        <dbReference type="EMBL" id="EFC46440.1"/>
    </source>
</evidence>
<evidence type="ECO:0000256" key="10">
    <source>
        <dbReference type="ARBA" id="ARBA00069616"/>
    </source>
</evidence>
<dbReference type="Gene3D" id="2.40.37.20">
    <property type="entry name" value="D-serine dehydratase-like domain"/>
    <property type="match status" value="1"/>
</dbReference>
<dbReference type="EMBL" id="GG738858">
    <property type="protein sequence ID" value="EFC46440.1"/>
    <property type="molecule type" value="Genomic_DNA"/>
</dbReference>
<keyword evidence="4" id="KW-0479">Metal-binding</keyword>
<dbReference type="STRING" id="5762.D2V9D3"/>
<evidence type="ECO:0000256" key="11">
    <source>
        <dbReference type="ARBA" id="ARBA00075219"/>
    </source>
</evidence>
<gene>
    <name evidence="13" type="ORF">NAEGRDRAFT_32191</name>
</gene>
<dbReference type="InParanoid" id="D2V9D3"/>
<dbReference type="GO" id="GO:0046872">
    <property type="term" value="F:metal ion binding"/>
    <property type="evidence" value="ECO:0007669"/>
    <property type="project" value="UniProtKB-KW"/>
</dbReference>
<dbReference type="Pfam" id="PF01168">
    <property type="entry name" value="Ala_racemase_N"/>
    <property type="match status" value="1"/>
</dbReference>
<organism evidence="14">
    <name type="scientific">Naegleria gruberi</name>
    <name type="common">Amoeba</name>
    <dbReference type="NCBI Taxonomy" id="5762"/>
    <lineage>
        <taxon>Eukaryota</taxon>
        <taxon>Discoba</taxon>
        <taxon>Heterolobosea</taxon>
        <taxon>Tetramitia</taxon>
        <taxon>Eutetramitia</taxon>
        <taxon>Vahlkampfiidae</taxon>
        <taxon>Naegleria</taxon>
    </lineage>
</organism>
<dbReference type="InterPro" id="IPR001608">
    <property type="entry name" value="Ala_racemase_N"/>
</dbReference>